<feature type="transmembrane region" description="Helical" evidence="2">
    <location>
        <begin position="148"/>
        <end position="167"/>
    </location>
</feature>
<evidence type="ECO:0000313" key="3">
    <source>
        <dbReference type="EMBL" id="MCY1138921.1"/>
    </source>
</evidence>
<evidence type="ECO:0000313" key="4">
    <source>
        <dbReference type="Proteomes" id="UP001151002"/>
    </source>
</evidence>
<evidence type="ECO:0000256" key="1">
    <source>
        <dbReference type="SAM" id="MobiDB-lite"/>
    </source>
</evidence>
<protein>
    <submittedName>
        <fullName evidence="3">Uncharacterized protein</fullName>
    </submittedName>
</protein>
<name>A0ABT4AXF7_9ACTN</name>
<evidence type="ECO:0000256" key="2">
    <source>
        <dbReference type="SAM" id="Phobius"/>
    </source>
</evidence>
<gene>
    <name evidence="3" type="ORF">OWR29_13010</name>
</gene>
<feature type="compositionally biased region" description="Basic and acidic residues" evidence="1">
    <location>
        <begin position="295"/>
        <end position="310"/>
    </location>
</feature>
<feature type="transmembrane region" description="Helical" evidence="2">
    <location>
        <begin position="188"/>
        <end position="207"/>
    </location>
</feature>
<accession>A0ABT4AXF7</accession>
<keyword evidence="2" id="KW-1133">Transmembrane helix</keyword>
<keyword evidence="4" id="KW-1185">Reference proteome</keyword>
<feature type="transmembrane region" description="Helical" evidence="2">
    <location>
        <begin position="84"/>
        <end position="110"/>
    </location>
</feature>
<comment type="caution">
    <text evidence="3">The sequence shown here is derived from an EMBL/GenBank/DDBJ whole genome shotgun (WGS) entry which is preliminary data.</text>
</comment>
<dbReference type="RefSeq" id="WP_267562965.1">
    <property type="nucleotide sequence ID" value="NZ_JAPNTZ010000004.1"/>
</dbReference>
<reference evidence="3" key="1">
    <citation type="submission" date="2022-11" db="EMBL/GenBank/DDBJ databases">
        <authorList>
            <person name="Somphong A."/>
            <person name="Phongsopitanun W."/>
        </authorList>
    </citation>
    <scope>NUCLEOTIDE SEQUENCE</scope>
    <source>
        <strain evidence="3">Pm04-4</strain>
    </source>
</reference>
<organism evidence="3 4">
    <name type="scientific">Paractinoplanes pyxinae</name>
    <dbReference type="NCBI Taxonomy" id="2997416"/>
    <lineage>
        <taxon>Bacteria</taxon>
        <taxon>Bacillati</taxon>
        <taxon>Actinomycetota</taxon>
        <taxon>Actinomycetes</taxon>
        <taxon>Micromonosporales</taxon>
        <taxon>Micromonosporaceae</taxon>
        <taxon>Paractinoplanes</taxon>
    </lineage>
</organism>
<dbReference type="Proteomes" id="UP001151002">
    <property type="component" value="Unassembled WGS sequence"/>
</dbReference>
<sequence length="310" mass="32685">MNLHAAKTFLSDLLPDPEFEATLPEVTTRLAMVLDRNDPRRIEIEGLLRSVNPELRRAALKQAMETAYDASDQEYVRLRNFRNIILLTAAAIALFTGILVVAVALSPAAIPLCFEPSVTSAVTDPQITQQVQTVCPSGDRQRPTGGDILIVAGLGAVGGALGAIVAIRNLRGTSTPYSVSTALAVLKVPAGALSAIIGMLLLSGGFVPGLTNLDNQRQILAYALVFGIAQQLVTRVADSRAQQILDHLPSKDPQAKPAQPPVRAAEGPPEPSSSSTSGTQANEVADSGPANPENAEGKNHDGARRTDRQP</sequence>
<dbReference type="EMBL" id="JAPNTZ010000004">
    <property type="protein sequence ID" value="MCY1138921.1"/>
    <property type="molecule type" value="Genomic_DNA"/>
</dbReference>
<keyword evidence="2" id="KW-0472">Membrane</keyword>
<keyword evidence="2" id="KW-0812">Transmembrane</keyword>
<proteinExistence type="predicted"/>
<feature type="region of interest" description="Disordered" evidence="1">
    <location>
        <begin position="247"/>
        <end position="310"/>
    </location>
</feature>